<evidence type="ECO:0000256" key="1">
    <source>
        <dbReference type="ARBA" id="ARBA00004141"/>
    </source>
</evidence>
<feature type="transmembrane region" description="Helical" evidence="5">
    <location>
        <begin position="211"/>
        <end position="232"/>
    </location>
</feature>
<feature type="transmembrane region" description="Helical" evidence="5">
    <location>
        <begin position="244"/>
        <end position="265"/>
    </location>
</feature>
<sequence>MDKLKKLPVPLLPTMVGACTLANVYSGLGYVGIRHITMIAATIIWLLFLLRIITQWNVFKEEYTKTVPSSLYAGFTMIMMILGSYYFEWFPVFGKLFWLLGIIIHAIHIIIFTYRNIFRNFNKDTFVPSYFVTYNGIMVSAVVGGSMNEPQLLKYIVYYGIGIFTILIPCMIYRLILVPLKDEFYHTQAIVLAPSSLCVVTYLNVCENVNTVVLGYLYIAVLAALVFILYKLPKFFSFEFKPSFAGMTFPMAIGIVASTKMAAFLTERELGLGFFVKELAGIQTYITTGIIFFVLLRFYMWMRKA</sequence>
<protein>
    <submittedName>
        <fullName evidence="6">TDT family transporter</fullName>
    </submittedName>
</protein>
<evidence type="ECO:0000256" key="3">
    <source>
        <dbReference type="ARBA" id="ARBA00022989"/>
    </source>
</evidence>
<keyword evidence="4 5" id="KW-0472">Membrane</keyword>
<evidence type="ECO:0000256" key="2">
    <source>
        <dbReference type="ARBA" id="ARBA00022692"/>
    </source>
</evidence>
<dbReference type="InterPro" id="IPR004695">
    <property type="entry name" value="SLAC1/Mae1/Ssu1/TehA"/>
</dbReference>
<dbReference type="GO" id="GO:0046583">
    <property type="term" value="F:monoatomic cation efflux transmembrane transporter activity"/>
    <property type="evidence" value="ECO:0007669"/>
    <property type="project" value="TreeGrafter"/>
</dbReference>
<evidence type="ECO:0000256" key="4">
    <source>
        <dbReference type="ARBA" id="ARBA00023136"/>
    </source>
</evidence>
<feature type="transmembrane region" description="Helical" evidence="5">
    <location>
        <begin position="126"/>
        <end position="144"/>
    </location>
</feature>
<dbReference type="InterPro" id="IPR038665">
    <property type="entry name" value="Voltage-dep_anion_channel_sf"/>
</dbReference>
<proteinExistence type="predicted"/>
<feature type="transmembrane region" description="Helical" evidence="5">
    <location>
        <begin position="285"/>
        <end position="302"/>
    </location>
</feature>
<feature type="transmembrane region" description="Helical" evidence="5">
    <location>
        <begin position="31"/>
        <end position="50"/>
    </location>
</feature>
<dbReference type="InterPro" id="IPR052951">
    <property type="entry name" value="Tellurite_res_ion_channel"/>
</dbReference>
<dbReference type="Pfam" id="PF03595">
    <property type="entry name" value="SLAC1"/>
    <property type="match status" value="1"/>
</dbReference>
<comment type="subcellular location">
    <subcellularLocation>
        <location evidence="1">Membrane</location>
        <topology evidence="1">Multi-pass membrane protein</topology>
    </subcellularLocation>
</comment>
<comment type="caution">
    <text evidence="6">The sequence shown here is derived from an EMBL/GenBank/DDBJ whole genome shotgun (WGS) entry which is preliminary data.</text>
</comment>
<feature type="transmembrane region" description="Helical" evidence="5">
    <location>
        <begin position="96"/>
        <end position="114"/>
    </location>
</feature>
<name>A0A9D9I0V0_9FIRM</name>
<dbReference type="PROSITE" id="PS51257">
    <property type="entry name" value="PROKAR_LIPOPROTEIN"/>
    <property type="match status" value="1"/>
</dbReference>
<dbReference type="Gene3D" id="1.50.10.150">
    <property type="entry name" value="Voltage-dependent anion channel"/>
    <property type="match status" value="1"/>
</dbReference>
<dbReference type="AlphaFoldDB" id="A0A9D9I0V0"/>
<keyword evidence="2 5" id="KW-0812">Transmembrane</keyword>
<dbReference type="EMBL" id="JADIML010000102">
    <property type="protein sequence ID" value="MBO8463016.1"/>
    <property type="molecule type" value="Genomic_DNA"/>
</dbReference>
<reference evidence="6" key="2">
    <citation type="journal article" date="2021" name="PeerJ">
        <title>Extensive microbial diversity within the chicken gut microbiome revealed by metagenomics and culture.</title>
        <authorList>
            <person name="Gilroy R."/>
            <person name="Ravi A."/>
            <person name="Getino M."/>
            <person name="Pursley I."/>
            <person name="Horton D.L."/>
            <person name="Alikhan N.F."/>
            <person name="Baker D."/>
            <person name="Gharbi K."/>
            <person name="Hall N."/>
            <person name="Watson M."/>
            <person name="Adriaenssens E.M."/>
            <person name="Foster-Nyarko E."/>
            <person name="Jarju S."/>
            <person name="Secka A."/>
            <person name="Antonio M."/>
            <person name="Oren A."/>
            <person name="Chaudhuri R.R."/>
            <person name="La Ragione R."/>
            <person name="Hildebrand F."/>
            <person name="Pallen M.J."/>
        </authorList>
    </citation>
    <scope>NUCLEOTIDE SEQUENCE</scope>
    <source>
        <strain evidence="6">E3-2379</strain>
    </source>
</reference>
<feature type="transmembrane region" description="Helical" evidence="5">
    <location>
        <begin position="71"/>
        <end position="90"/>
    </location>
</feature>
<reference evidence="6" key="1">
    <citation type="submission" date="2020-10" db="EMBL/GenBank/DDBJ databases">
        <authorList>
            <person name="Gilroy R."/>
        </authorList>
    </citation>
    <scope>NUCLEOTIDE SEQUENCE</scope>
    <source>
        <strain evidence="6">E3-2379</strain>
    </source>
</reference>
<dbReference type="GO" id="GO:0005886">
    <property type="term" value="C:plasma membrane"/>
    <property type="evidence" value="ECO:0007669"/>
    <property type="project" value="TreeGrafter"/>
</dbReference>
<dbReference type="PANTHER" id="PTHR37955:SF1">
    <property type="entry name" value="DEP DOMAIN-CONTAINING PROTEIN"/>
    <property type="match status" value="1"/>
</dbReference>
<dbReference type="Proteomes" id="UP000823618">
    <property type="component" value="Unassembled WGS sequence"/>
</dbReference>
<evidence type="ECO:0000313" key="7">
    <source>
        <dbReference type="Proteomes" id="UP000823618"/>
    </source>
</evidence>
<organism evidence="6 7">
    <name type="scientific">Candidatus Scybalomonas excrementavium</name>
    <dbReference type="NCBI Taxonomy" id="2840943"/>
    <lineage>
        <taxon>Bacteria</taxon>
        <taxon>Bacillati</taxon>
        <taxon>Bacillota</taxon>
        <taxon>Clostridia</taxon>
        <taxon>Lachnospirales</taxon>
        <taxon>Lachnospiraceae</taxon>
        <taxon>Lachnospiraceae incertae sedis</taxon>
        <taxon>Candidatus Scybalomonas</taxon>
    </lineage>
</organism>
<evidence type="ECO:0000313" key="6">
    <source>
        <dbReference type="EMBL" id="MBO8463016.1"/>
    </source>
</evidence>
<feature type="transmembrane region" description="Helical" evidence="5">
    <location>
        <begin position="7"/>
        <end position="25"/>
    </location>
</feature>
<feature type="transmembrane region" description="Helical" evidence="5">
    <location>
        <begin position="156"/>
        <end position="177"/>
    </location>
</feature>
<feature type="transmembrane region" description="Helical" evidence="5">
    <location>
        <begin position="189"/>
        <end position="205"/>
    </location>
</feature>
<keyword evidence="3 5" id="KW-1133">Transmembrane helix</keyword>
<dbReference type="CDD" id="cd09325">
    <property type="entry name" value="TDT_C4-dicarb_trans"/>
    <property type="match status" value="1"/>
</dbReference>
<gene>
    <name evidence="6" type="ORF">IAC13_03690</name>
</gene>
<accession>A0A9D9I0V0</accession>
<dbReference type="PANTHER" id="PTHR37955">
    <property type="entry name" value="TELLURITE RESISTANCE PROTEIN TEHA"/>
    <property type="match status" value="1"/>
</dbReference>
<evidence type="ECO:0000256" key="5">
    <source>
        <dbReference type="SAM" id="Phobius"/>
    </source>
</evidence>